<evidence type="ECO:0000256" key="5">
    <source>
        <dbReference type="ARBA" id="ARBA00022801"/>
    </source>
</evidence>
<organism evidence="12 13">
    <name type="scientific">Alkalibacillus filiformis</name>
    <dbReference type="NCBI Taxonomy" id="200990"/>
    <lineage>
        <taxon>Bacteria</taxon>
        <taxon>Bacillati</taxon>
        <taxon>Bacillota</taxon>
        <taxon>Bacilli</taxon>
        <taxon>Bacillales</taxon>
        <taxon>Bacillaceae</taxon>
        <taxon>Alkalibacillus</taxon>
    </lineage>
</organism>
<evidence type="ECO:0000256" key="8">
    <source>
        <dbReference type="NCBIfam" id="TIGR02869"/>
    </source>
</evidence>
<evidence type="ECO:0000259" key="11">
    <source>
        <dbReference type="Pfam" id="PF07486"/>
    </source>
</evidence>
<sequence>MRRKHQISKIIMILTLCVGIVAFLPEETSEGFSEQVIQKGATGDDVVELQSRLQYIGFYNGRIDGVYGWETYWAVRNFQEEFGLREVDGLVGDHTKDMLIRATEYDEQWIREQLNQGRDFTHYGEQGRQAPDDSGTQPPSGEGAPSQPPAEEGAPEQAPQPGQDEQADPGEQQPEGQEGTFDGDVPEVPEQEEAPEGEQGEAVNVPGGFSQNDIQLMAQAVYAEGRGEPYNGQVAIAGVILNRIEDPEFPDTISGIIFEPLAFEAVDDGQIYMEPNEQAREAVMDAINGWDPSGGATYYFNPDTATSDWIWSRPQIKRIGKHIFMN</sequence>
<evidence type="ECO:0000313" key="12">
    <source>
        <dbReference type="EMBL" id="MDQ0350875.1"/>
    </source>
</evidence>
<evidence type="ECO:0000256" key="7">
    <source>
        <dbReference type="ARBA" id="ARBA00023316"/>
    </source>
</evidence>
<evidence type="ECO:0000256" key="9">
    <source>
        <dbReference type="SAM" id="MobiDB-lite"/>
    </source>
</evidence>
<dbReference type="InterPro" id="IPR042047">
    <property type="entry name" value="SleB_dom1"/>
</dbReference>
<comment type="caution">
    <text evidence="12">The sequence shown here is derived from an EMBL/GenBank/DDBJ whole genome shotgun (WGS) entry which is preliminary data.</text>
</comment>
<dbReference type="Proteomes" id="UP001236723">
    <property type="component" value="Unassembled WGS sequence"/>
</dbReference>
<evidence type="ECO:0000313" key="13">
    <source>
        <dbReference type="Proteomes" id="UP001236723"/>
    </source>
</evidence>
<dbReference type="Gene3D" id="1.10.10.2520">
    <property type="entry name" value="Cell wall hydrolase SleB, domain 1"/>
    <property type="match status" value="1"/>
</dbReference>
<dbReference type="InterPro" id="IPR036366">
    <property type="entry name" value="PGBDSf"/>
</dbReference>
<dbReference type="InterPro" id="IPR011105">
    <property type="entry name" value="Cell_wall_hydrolase_SleB"/>
</dbReference>
<dbReference type="GO" id="GO:0008745">
    <property type="term" value="F:N-acetylmuramoyl-L-alanine amidase activity"/>
    <property type="evidence" value="ECO:0007669"/>
    <property type="project" value="UniProtKB-EC"/>
</dbReference>
<dbReference type="Pfam" id="PF01471">
    <property type="entry name" value="PG_binding_1"/>
    <property type="match status" value="1"/>
</dbReference>
<dbReference type="Pfam" id="PF07486">
    <property type="entry name" value="Hydrolase_2"/>
    <property type="match status" value="1"/>
</dbReference>
<dbReference type="InterPro" id="IPR014224">
    <property type="entry name" value="Spore_cortex_SleB"/>
</dbReference>
<feature type="domain" description="Peptidoglycan binding-like" evidence="10">
    <location>
        <begin position="42"/>
        <end position="99"/>
    </location>
</feature>
<accession>A0ABU0DRR1</accession>
<dbReference type="Gene3D" id="1.10.101.10">
    <property type="entry name" value="PGBD-like superfamily/PGBD"/>
    <property type="match status" value="1"/>
</dbReference>
<evidence type="ECO:0000256" key="2">
    <source>
        <dbReference type="ARBA" id="ARBA00018364"/>
    </source>
</evidence>
<evidence type="ECO:0000256" key="3">
    <source>
        <dbReference type="ARBA" id="ARBA00022544"/>
    </source>
</evidence>
<keyword evidence="3" id="KW-0309">Germination</keyword>
<dbReference type="InterPro" id="IPR036365">
    <property type="entry name" value="PGBD-like_sf"/>
</dbReference>
<evidence type="ECO:0000256" key="6">
    <source>
        <dbReference type="ARBA" id="ARBA00022969"/>
    </source>
</evidence>
<feature type="compositionally biased region" description="Low complexity" evidence="9">
    <location>
        <begin position="141"/>
        <end position="164"/>
    </location>
</feature>
<evidence type="ECO:0000259" key="10">
    <source>
        <dbReference type="Pfam" id="PF01471"/>
    </source>
</evidence>
<keyword evidence="13" id="KW-1185">Reference proteome</keyword>
<reference evidence="12 13" key="1">
    <citation type="submission" date="2023-07" db="EMBL/GenBank/DDBJ databases">
        <title>Genomic Encyclopedia of Type Strains, Phase IV (KMG-IV): sequencing the most valuable type-strain genomes for metagenomic binning, comparative biology and taxonomic classification.</title>
        <authorList>
            <person name="Goeker M."/>
        </authorList>
    </citation>
    <scope>NUCLEOTIDE SEQUENCE [LARGE SCALE GENOMIC DNA]</scope>
    <source>
        <strain evidence="12 13">DSM 15448</strain>
    </source>
</reference>
<evidence type="ECO:0000256" key="4">
    <source>
        <dbReference type="ARBA" id="ARBA00022729"/>
    </source>
</evidence>
<dbReference type="EMBL" id="JAUSUP010000001">
    <property type="protein sequence ID" value="MDQ0350875.1"/>
    <property type="molecule type" value="Genomic_DNA"/>
</dbReference>
<dbReference type="NCBIfam" id="TIGR02869">
    <property type="entry name" value="spore_SleB"/>
    <property type="match status" value="1"/>
</dbReference>
<gene>
    <name evidence="12" type="ORF">J2R98_000678</name>
</gene>
<dbReference type="SUPFAM" id="SSF47090">
    <property type="entry name" value="PGBD-like"/>
    <property type="match status" value="1"/>
</dbReference>
<comment type="similarity">
    <text evidence="1">Belongs to the SleB family.</text>
</comment>
<feature type="region of interest" description="Disordered" evidence="9">
    <location>
        <begin position="122"/>
        <end position="209"/>
    </location>
</feature>
<keyword evidence="7" id="KW-0961">Cell wall biogenesis/degradation</keyword>
<keyword evidence="6" id="KW-0749">Sporulation</keyword>
<dbReference type="Gene3D" id="6.20.240.60">
    <property type="match status" value="1"/>
</dbReference>
<protein>
    <recommendedName>
        <fullName evidence="2 8">Spore cortex-lytic enzyme</fullName>
    </recommendedName>
</protein>
<keyword evidence="4" id="KW-0732">Signal</keyword>
<feature type="domain" description="Cell wall hydrolase SleB" evidence="11">
    <location>
        <begin position="227"/>
        <end position="325"/>
    </location>
</feature>
<keyword evidence="5 12" id="KW-0378">Hydrolase</keyword>
<dbReference type="InterPro" id="IPR002477">
    <property type="entry name" value="Peptidoglycan-bd-like"/>
</dbReference>
<evidence type="ECO:0000256" key="1">
    <source>
        <dbReference type="ARBA" id="ARBA00007010"/>
    </source>
</evidence>
<proteinExistence type="inferred from homology"/>
<feature type="compositionally biased region" description="Acidic residues" evidence="9">
    <location>
        <begin position="184"/>
        <end position="199"/>
    </location>
</feature>
<name>A0ABU0DRR1_9BACI</name>